<organism evidence="1 2">
    <name type="scientific">Tulasnella calospora MUT 4182</name>
    <dbReference type="NCBI Taxonomy" id="1051891"/>
    <lineage>
        <taxon>Eukaryota</taxon>
        <taxon>Fungi</taxon>
        <taxon>Dikarya</taxon>
        <taxon>Basidiomycota</taxon>
        <taxon>Agaricomycotina</taxon>
        <taxon>Agaricomycetes</taxon>
        <taxon>Cantharellales</taxon>
        <taxon>Tulasnellaceae</taxon>
        <taxon>Tulasnella</taxon>
    </lineage>
</organism>
<reference evidence="2" key="2">
    <citation type="submission" date="2015-01" db="EMBL/GenBank/DDBJ databases">
        <title>Evolutionary Origins and Diversification of the Mycorrhizal Mutualists.</title>
        <authorList>
            <consortium name="DOE Joint Genome Institute"/>
            <consortium name="Mycorrhizal Genomics Consortium"/>
            <person name="Kohler A."/>
            <person name="Kuo A."/>
            <person name="Nagy L.G."/>
            <person name="Floudas D."/>
            <person name="Copeland A."/>
            <person name="Barry K.W."/>
            <person name="Cichocki N."/>
            <person name="Veneault-Fourrey C."/>
            <person name="LaButti K."/>
            <person name="Lindquist E.A."/>
            <person name="Lipzen A."/>
            <person name="Lundell T."/>
            <person name="Morin E."/>
            <person name="Murat C."/>
            <person name="Riley R."/>
            <person name="Ohm R."/>
            <person name="Sun H."/>
            <person name="Tunlid A."/>
            <person name="Henrissat B."/>
            <person name="Grigoriev I.V."/>
            <person name="Hibbett D.S."/>
            <person name="Martin F."/>
        </authorList>
    </citation>
    <scope>NUCLEOTIDE SEQUENCE [LARGE SCALE GENOMIC DNA]</scope>
    <source>
        <strain evidence="2">MUT 4182</strain>
    </source>
</reference>
<reference evidence="1 2" key="1">
    <citation type="submission" date="2014-04" db="EMBL/GenBank/DDBJ databases">
        <authorList>
            <consortium name="DOE Joint Genome Institute"/>
            <person name="Kuo A."/>
            <person name="Girlanda M."/>
            <person name="Perotto S."/>
            <person name="Kohler A."/>
            <person name="Nagy L.G."/>
            <person name="Floudas D."/>
            <person name="Copeland A."/>
            <person name="Barry K.W."/>
            <person name="Cichocki N."/>
            <person name="Veneault-Fourrey C."/>
            <person name="LaButti K."/>
            <person name="Lindquist E.A."/>
            <person name="Lipzen A."/>
            <person name="Lundell T."/>
            <person name="Morin E."/>
            <person name="Murat C."/>
            <person name="Sun H."/>
            <person name="Tunlid A."/>
            <person name="Henrissat B."/>
            <person name="Grigoriev I.V."/>
            <person name="Hibbett D.S."/>
            <person name="Martin F."/>
            <person name="Nordberg H.P."/>
            <person name="Cantor M.N."/>
            <person name="Hua S.X."/>
        </authorList>
    </citation>
    <scope>NUCLEOTIDE SEQUENCE [LARGE SCALE GENOMIC DNA]</scope>
    <source>
        <strain evidence="1 2">MUT 4182</strain>
    </source>
</reference>
<name>A0A0C3K5Z9_9AGAM</name>
<evidence type="ECO:0000313" key="1">
    <source>
        <dbReference type="EMBL" id="KIO16803.1"/>
    </source>
</evidence>
<evidence type="ECO:0000313" key="2">
    <source>
        <dbReference type="Proteomes" id="UP000054248"/>
    </source>
</evidence>
<dbReference type="AlphaFoldDB" id="A0A0C3K5Z9"/>
<dbReference type="EMBL" id="KN823482">
    <property type="protein sequence ID" value="KIO16803.1"/>
    <property type="molecule type" value="Genomic_DNA"/>
</dbReference>
<dbReference type="Proteomes" id="UP000054248">
    <property type="component" value="Unassembled WGS sequence"/>
</dbReference>
<keyword evidence="2" id="KW-1185">Reference proteome</keyword>
<gene>
    <name evidence="1" type="ORF">M407DRAFT_182353</name>
</gene>
<sequence length="80" mass="8722">MVSVPVVIRLPISARSSPAAEHAAVQDTHLPTTTQQFQGLCIYKLRIIREIASPRSLRLSVLAKRVDGLTEGSRRARGSS</sequence>
<dbReference type="HOGENOM" id="CLU_2591548_0_0_1"/>
<proteinExistence type="predicted"/>
<protein>
    <submittedName>
        <fullName evidence="1">Uncharacterized protein</fullName>
    </submittedName>
</protein>
<accession>A0A0C3K5Z9</accession>